<dbReference type="Proteomes" id="UP000022910">
    <property type="component" value="Unassembled WGS sequence"/>
</dbReference>
<protein>
    <submittedName>
        <fullName evidence="2">Uncharacterized protein</fullName>
    </submittedName>
</protein>
<keyword evidence="1" id="KW-0812">Transmembrane</keyword>
<organism evidence="2 3">
    <name type="scientific">Rhizophagus irregularis (strain DAOM 197198w)</name>
    <name type="common">Glomus intraradices</name>
    <dbReference type="NCBI Taxonomy" id="1432141"/>
    <lineage>
        <taxon>Eukaryota</taxon>
        <taxon>Fungi</taxon>
        <taxon>Fungi incertae sedis</taxon>
        <taxon>Mucoromycota</taxon>
        <taxon>Glomeromycotina</taxon>
        <taxon>Glomeromycetes</taxon>
        <taxon>Glomerales</taxon>
        <taxon>Glomeraceae</taxon>
        <taxon>Rhizophagus</taxon>
    </lineage>
</organism>
<evidence type="ECO:0000313" key="2">
    <source>
        <dbReference type="EMBL" id="EXX57850.1"/>
    </source>
</evidence>
<feature type="transmembrane region" description="Helical" evidence="1">
    <location>
        <begin position="221"/>
        <end position="245"/>
    </location>
</feature>
<accession>A0A015IU89</accession>
<dbReference type="OrthoDB" id="2324972at2759"/>
<sequence>MTTLQDLIRILEDPAPQYVLGCIPVIVTIGTAPDNGLGNKLLWIMRCLGCPFTGLFYVLNVKDDPISATTYWLNSDRFKEDGKPISFRPFGHHAKEINLSDQDPQVIQSLEECIAEASPLDRLSSLASAYYVFVGIFAGLTKAMHLAHCTEEDWPYLPLSLSWTLPAVYKRVFGGRMVVRDPRERLEKLEKDPNERIEEPENRTYIVVRDLPDHVKNPNDASIFVVTFILFSLIIPWITVPLAYFSRPIGFGCRSKYISVLCSIWTVNSTVAFISHVLGEKSVYSRRILSIWFYFSGIIVAILLLLLALLSRTRSWWVDLFGESCNLTCSSQDY</sequence>
<reference evidence="2 3" key="1">
    <citation type="submission" date="2014-02" db="EMBL/GenBank/DDBJ databases">
        <title>Single nucleus genome sequencing reveals high similarity among nuclei of an endomycorrhizal fungus.</title>
        <authorList>
            <person name="Lin K."/>
            <person name="Geurts R."/>
            <person name="Zhang Z."/>
            <person name="Limpens E."/>
            <person name="Saunders D.G."/>
            <person name="Mu D."/>
            <person name="Pang E."/>
            <person name="Cao H."/>
            <person name="Cha H."/>
            <person name="Lin T."/>
            <person name="Zhou Q."/>
            <person name="Shang Y."/>
            <person name="Li Y."/>
            <person name="Ivanov S."/>
            <person name="Sharma T."/>
            <person name="Velzen R.V."/>
            <person name="Ruijter N.D."/>
            <person name="Aanen D.K."/>
            <person name="Win J."/>
            <person name="Kamoun S."/>
            <person name="Bisseling T."/>
            <person name="Huang S."/>
        </authorList>
    </citation>
    <scope>NUCLEOTIDE SEQUENCE [LARGE SCALE GENOMIC DNA]</scope>
    <source>
        <strain evidence="3">DAOM197198w</strain>
    </source>
</reference>
<dbReference type="EMBL" id="JEMT01027221">
    <property type="protein sequence ID" value="EXX57850.1"/>
    <property type="molecule type" value="Genomic_DNA"/>
</dbReference>
<feature type="transmembrane region" description="Helical" evidence="1">
    <location>
        <begin position="291"/>
        <end position="310"/>
    </location>
</feature>
<keyword evidence="1" id="KW-0472">Membrane</keyword>
<evidence type="ECO:0000256" key="1">
    <source>
        <dbReference type="SAM" id="Phobius"/>
    </source>
</evidence>
<name>A0A015IU89_RHIIW</name>
<keyword evidence="3" id="KW-1185">Reference proteome</keyword>
<comment type="caution">
    <text evidence="2">The sequence shown here is derived from an EMBL/GenBank/DDBJ whole genome shotgun (WGS) entry which is preliminary data.</text>
</comment>
<dbReference type="AlphaFoldDB" id="A0A015IU89"/>
<gene>
    <name evidence="2" type="ORF">RirG_203370</name>
</gene>
<evidence type="ECO:0000313" key="3">
    <source>
        <dbReference type="Proteomes" id="UP000022910"/>
    </source>
</evidence>
<keyword evidence="1" id="KW-1133">Transmembrane helix</keyword>
<feature type="transmembrane region" description="Helical" evidence="1">
    <location>
        <begin position="257"/>
        <end position="279"/>
    </location>
</feature>
<dbReference type="HOGENOM" id="CLU_049212_0_0_1"/>
<proteinExistence type="predicted"/>